<comment type="caution">
    <text evidence="2">The sequence shown here is derived from an EMBL/GenBank/DDBJ whole genome shotgun (WGS) entry which is preliminary data.</text>
</comment>
<proteinExistence type="predicted"/>
<evidence type="ECO:0000259" key="1">
    <source>
        <dbReference type="PROSITE" id="PS50943"/>
    </source>
</evidence>
<evidence type="ECO:0000313" key="3">
    <source>
        <dbReference type="Proteomes" id="UP001521209"/>
    </source>
</evidence>
<feature type="domain" description="HTH cro/C1-type" evidence="1">
    <location>
        <begin position="57"/>
        <end position="111"/>
    </location>
</feature>
<dbReference type="SMART" id="SM00530">
    <property type="entry name" value="HTH_XRE"/>
    <property type="match status" value="1"/>
</dbReference>
<sequence>MLPRAEYEELLARADESAEDEEDIAIYDTRKAELAEAGVATLPKEVSAAILHGDSRLKAIRQWKDITQLHLSFKTGISQGYLSDLESGRRAGTPETIAKLADALSVPINWLS</sequence>
<dbReference type="RefSeq" id="WP_235702833.1">
    <property type="nucleotide sequence ID" value="NZ_JAKGBZ010000003.1"/>
</dbReference>
<dbReference type="CDD" id="cd00093">
    <property type="entry name" value="HTH_XRE"/>
    <property type="match status" value="1"/>
</dbReference>
<name>A0ABS9DUZ0_9PROT</name>
<dbReference type="SUPFAM" id="SSF47413">
    <property type="entry name" value="lambda repressor-like DNA-binding domains"/>
    <property type="match status" value="1"/>
</dbReference>
<dbReference type="Pfam" id="PF01381">
    <property type="entry name" value="HTH_3"/>
    <property type="match status" value="1"/>
</dbReference>
<dbReference type="PROSITE" id="PS50943">
    <property type="entry name" value="HTH_CROC1"/>
    <property type="match status" value="1"/>
</dbReference>
<dbReference type="InterPro" id="IPR001387">
    <property type="entry name" value="Cro/C1-type_HTH"/>
</dbReference>
<dbReference type="Gene3D" id="1.10.260.40">
    <property type="entry name" value="lambda repressor-like DNA-binding domains"/>
    <property type="match status" value="1"/>
</dbReference>
<dbReference type="InterPro" id="IPR010982">
    <property type="entry name" value="Lambda_DNA-bd_dom_sf"/>
</dbReference>
<evidence type="ECO:0000313" key="2">
    <source>
        <dbReference type="EMBL" id="MCF3945595.1"/>
    </source>
</evidence>
<protein>
    <submittedName>
        <fullName evidence="2">Helix-turn-helix transcriptional regulator</fullName>
    </submittedName>
</protein>
<reference evidence="2 3" key="1">
    <citation type="submission" date="2022-01" db="EMBL/GenBank/DDBJ databases">
        <authorList>
            <person name="Won M."/>
            <person name="Kim S.-J."/>
            <person name="Kwon S.-W."/>
        </authorList>
    </citation>
    <scope>NUCLEOTIDE SEQUENCE [LARGE SCALE GENOMIC DNA]</scope>
    <source>
        <strain evidence="2 3">KCTC 23505</strain>
    </source>
</reference>
<dbReference type="EMBL" id="JAKGBZ010000003">
    <property type="protein sequence ID" value="MCF3945595.1"/>
    <property type="molecule type" value="Genomic_DNA"/>
</dbReference>
<accession>A0ABS9DUZ0</accession>
<dbReference type="Proteomes" id="UP001521209">
    <property type="component" value="Unassembled WGS sequence"/>
</dbReference>
<keyword evidence="3" id="KW-1185">Reference proteome</keyword>
<gene>
    <name evidence="2" type="ORF">L2A60_02705</name>
</gene>
<organism evidence="2 3">
    <name type="scientific">Acidiphilium iwatense</name>
    <dbReference type="NCBI Taxonomy" id="768198"/>
    <lineage>
        <taxon>Bacteria</taxon>
        <taxon>Pseudomonadati</taxon>
        <taxon>Pseudomonadota</taxon>
        <taxon>Alphaproteobacteria</taxon>
        <taxon>Acetobacterales</taxon>
        <taxon>Acidocellaceae</taxon>
        <taxon>Acidiphilium</taxon>
    </lineage>
</organism>